<dbReference type="RefSeq" id="WP_143529134.1">
    <property type="nucleotide sequence ID" value="NZ_AP019791.1"/>
</dbReference>
<evidence type="ECO:0000256" key="1">
    <source>
        <dbReference type="SAM" id="MobiDB-lite"/>
    </source>
</evidence>
<evidence type="ECO:0000313" key="3">
    <source>
        <dbReference type="Proteomes" id="UP000318065"/>
    </source>
</evidence>
<evidence type="ECO:0000313" key="2">
    <source>
        <dbReference type="EMBL" id="BBL81213.1"/>
    </source>
</evidence>
<accession>A0A510HQ84</accession>
<dbReference type="Proteomes" id="UP000318065">
    <property type="component" value="Chromosome"/>
</dbReference>
<dbReference type="AlphaFoldDB" id="A0A510HQ84"/>
<gene>
    <name evidence="2" type="ORF">RxyAA322_30670</name>
</gene>
<feature type="region of interest" description="Disordered" evidence="1">
    <location>
        <begin position="1"/>
        <end position="66"/>
    </location>
</feature>
<dbReference type="OrthoDB" id="9990637at2"/>
<protein>
    <submittedName>
        <fullName evidence="2">Uncharacterized protein</fullName>
    </submittedName>
</protein>
<proteinExistence type="predicted"/>
<keyword evidence="3" id="KW-1185">Reference proteome</keyword>
<sequence>MSREKRPKQAPQRFKEAADPKPDVEPRIGEKEKGDDSSRLEGSREPSENEERRRIVRKLREQEDGS</sequence>
<feature type="compositionally biased region" description="Basic and acidic residues" evidence="1">
    <location>
        <begin position="13"/>
        <end position="66"/>
    </location>
</feature>
<reference evidence="2" key="1">
    <citation type="journal article" date="2019" name="Microbiol. Resour. Announc.">
        <title>Complete Genome Sequence of Rubrobacter xylanophilus Strain AA3-22, Isolated from Arima Onsen in Japan.</title>
        <authorList>
            <person name="Tomariguchi N."/>
            <person name="Miyazaki K."/>
        </authorList>
    </citation>
    <scope>NUCLEOTIDE SEQUENCE [LARGE SCALE GENOMIC DNA]</scope>
    <source>
        <strain evidence="2">AA3-22</strain>
    </source>
</reference>
<dbReference type="EMBL" id="AP019791">
    <property type="protein sequence ID" value="BBL81213.1"/>
    <property type="molecule type" value="Genomic_DNA"/>
</dbReference>
<organism evidence="2 3">
    <name type="scientific">Rubrobacter xylanophilus</name>
    <dbReference type="NCBI Taxonomy" id="49319"/>
    <lineage>
        <taxon>Bacteria</taxon>
        <taxon>Bacillati</taxon>
        <taxon>Actinomycetota</taxon>
        <taxon>Rubrobacteria</taxon>
        <taxon>Rubrobacterales</taxon>
        <taxon>Rubrobacteraceae</taxon>
        <taxon>Rubrobacter</taxon>
    </lineage>
</organism>
<name>A0A510HQ84_9ACTN</name>